<feature type="transmembrane region" description="Helical" evidence="2">
    <location>
        <begin position="6"/>
        <end position="30"/>
    </location>
</feature>
<evidence type="ECO:0008006" key="5">
    <source>
        <dbReference type="Google" id="ProtNLM"/>
    </source>
</evidence>
<evidence type="ECO:0000256" key="1">
    <source>
        <dbReference type="SAM" id="MobiDB-lite"/>
    </source>
</evidence>
<dbReference type="AlphaFoldDB" id="A0A9X5EAH0"/>
<feature type="region of interest" description="Disordered" evidence="1">
    <location>
        <begin position="33"/>
        <end position="66"/>
    </location>
</feature>
<dbReference type="EMBL" id="JTJC03000017">
    <property type="protein sequence ID" value="NHC37971.1"/>
    <property type="molecule type" value="Genomic_DNA"/>
</dbReference>
<dbReference type="RefSeq" id="WP_015156462.1">
    <property type="nucleotide sequence ID" value="NZ_JTJC03000017.1"/>
</dbReference>
<evidence type="ECO:0000256" key="2">
    <source>
        <dbReference type="SAM" id="Phobius"/>
    </source>
</evidence>
<dbReference type="Proteomes" id="UP000031532">
    <property type="component" value="Unassembled WGS sequence"/>
</dbReference>
<feature type="compositionally biased region" description="Basic and acidic residues" evidence="1">
    <location>
        <begin position="100"/>
        <end position="116"/>
    </location>
</feature>
<keyword evidence="4" id="KW-1185">Reference proteome</keyword>
<reference evidence="3 4" key="1">
    <citation type="journal article" date="2015" name="Genome Announc.">
        <title>Draft Genome Sequence of the Terrestrial Cyanobacterium Scytonema millei VB511283, Isolated from Eastern India.</title>
        <authorList>
            <person name="Sen D."/>
            <person name="Chandrababunaidu M.M."/>
            <person name="Singh D."/>
            <person name="Sanghi N."/>
            <person name="Ghorai A."/>
            <person name="Mishra G.P."/>
            <person name="Madduluri M."/>
            <person name="Adhikary S.P."/>
            <person name="Tripathy S."/>
        </authorList>
    </citation>
    <scope>NUCLEOTIDE SEQUENCE [LARGE SCALE GENOMIC DNA]</scope>
    <source>
        <strain evidence="3 4">VB511283</strain>
    </source>
</reference>
<accession>A0A9X5EAH0</accession>
<sequence length="116" mass="12559">MSQRDGFSTGFIAGTIVGGVLGGAIGALLVTQRSSEQAADPDRRNANLAGSNNRRSRRQFKAASEQSIEIARRSLEDKIAQLNETIDEVRLTLGQVNGERVGDSERVPHREEDIAP</sequence>
<name>A0A9X5EAH0_9CYAN</name>
<keyword evidence="2" id="KW-0472">Membrane</keyword>
<comment type="caution">
    <text evidence="3">The sequence shown here is derived from an EMBL/GenBank/DDBJ whole genome shotgun (WGS) entry which is preliminary data.</text>
</comment>
<proteinExistence type="predicted"/>
<protein>
    <recommendedName>
        <fullName evidence="5">Gas vesicle protein</fullName>
    </recommendedName>
</protein>
<organism evidence="3 4">
    <name type="scientific">Scytonema millei VB511283</name>
    <dbReference type="NCBI Taxonomy" id="1245923"/>
    <lineage>
        <taxon>Bacteria</taxon>
        <taxon>Bacillati</taxon>
        <taxon>Cyanobacteriota</taxon>
        <taxon>Cyanophyceae</taxon>
        <taxon>Nostocales</taxon>
        <taxon>Scytonemataceae</taxon>
        <taxon>Scytonema</taxon>
    </lineage>
</organism>
<feature type="region of interest" description="Disordered" evidence="1">
    <location>
        <begin position="94"/>
        <end position="116"/>
    </location>
</feature>
<evidence type="ECO:0000313" key="3">
    <source>
        <dbReference type="EMBL" id="NHC37971.1"/>
    </source>
</evidence>
<keyword evidence="2" id="KW-0812">Transmembrane</keyword>
<dbReference type="OrthoDB" id="516634at2"/>
<keyword evidence="2" id="KW-1133">Transmembrane helix</keyword>
<gene>
    <name evidence="3" type="ORF">QH73_0025680</name>
</gene>
<evidence type="ECO:0000313" key="4">
    <source>
        <dbReference type="Proteomes" id="UP000031532"/>
    </source>
</evidence>